<feature type="region of interest" description="Disordered" evidence="2">
    <location>
        <begin position="512"/>
        <end position="828"/>
    </location>
</feature>
<keyword evidence="1" id="KW-0175">Coiled coil</keyword>
<feature type="compositionally biased region" description="Pro residues" evidence="2">
    <location>
        <begin position="579"/>
        <end position="589"/>
    </location>
</feature>
<feature type="coiled-coil region" evidence="1">
    <location>
        <begin position="263"/>
        <end position="297"/>
    </location>
</feature>
<evidence type="ECO:0000256" key="2">
    <source>
        <dbReference type="SAM" id="MobiDB-lite"/>
    </source>
</evidence>
<feature type="compositionally biased region" description="Gly residues" evidence="2">
    <location>
        <begin position="749"/>
        <end position="763"/>
    </location>
</feature>
<feature type="compositionally biased region" description="Basic and acidic residues" evidence="2">
    <location>
        <begin position="684"/>
        <end position="705"/>
    </location>
</feature>
<dbReference type="OMA" id="YADCTEE"/>
<dbReference type="KEGG" id="mis:MICPUN_58386"/>
<feature type="compositionally biased region" description="Low complexity" evidence="2">
    <location>
        <begin position="545"/>
        <end position="554"/>
    </location>
</feature>
<feature type="compositionally biased region" description="Low complexity" evidence="2">
    <location>
        <begin position="764"/>
        <end position="808"/>
    </location>
</feature>
<feature type="compositionally biased region" description="Pro residues" evidence="2">
    <location>
        <begin position="715"/>
        <end position="742"/>
    </location>
</feature>
<feature type="region of interest" description="Disordered" evidence="2">
    <location>
        <begin position="1"/>
        <end position="20"/>
    </location>
</feature>
<feature type="compositionally biased region" description="Acidic residues" evidence="2">
    <location>
        <begin position="815"/>
        <end position="828"/>
    </location>
</feature>
<dbReference type="EMBL" id="CP001326">
    <property type="protein sequence ID" value="ACO63289.1"/>
    <property type="molecule type" value="Genomic_DNA"/>
</dbReference>
<feature type="coiled-coil region" evidence="1">
    <location>
        <begin position="177"/>
        <end position="226"/>
    </location>
</feature>
<dbReference type="InParanoid" id="C1E5P3"/>
<feature type="compositionally biased region" description="Basic and acidic residues" evidence="2">
    <location>
        <begin position="378"/>
        <end position="391"/>
    </location>
</feature>
<gene>
    <name evidence="3" type="ORF">MICPUN_58386</name>
</gene>
<name>C1E5P3_MICCC</name>
<proteinExistence type="predicted"/>
<dbReference type="Proteomes" id="UP000002009">
    <property type="component" value="Chromosome 5"/>
</dbReference>
<organism evidence="3 4">
    <name type="scientific">Micromonas commoda (strain RCC299 / NOUM17 / CCMP2709)</name>
    <name type="common">Picoplanktonic green alga</name>
    <dbReference type="NCBI Taxonomy" id="296587"/>
    <lineage>
        <taxon>Eukaryota</taxon>
        <taxon>Viridiplantae</taxon>
        <taxon>Chlorophyta</taxon>
        <taxon>Mamiellophyceae</taxon>
        <taxon>Mamiellales</taxon>
        <taxon>Mamiellaceae</taxon>
        <taxon>Micromonas</taxon>
    </lineage>
</organism>
<keyword evidence="4" id="KW-1185">Reference proteome</keyword>
<accession>C1E5P3</accession>
<reference evidence="3 4" key="1">
    <citation type="journal article" date="2009" name="Science">
        <title>Green evolution and dynamic adaptations revealed by genomes of the marine picoeukaryotes Micromonas.</title>
        <authorList>
            <person name="Worden A.Z."/>
            <person name="Lee J.H."/>
            <person name="Mock T."/>
            <person name="Rouze P."/>
            <person name="Simmons M.P."/>
            <person name="Aerts A.L."/>
            <person name="Allen A.E."/>
            <person name="Cuvelier M.L."/>
            <person name="Derelle E."/>
            <person name="Everett M.V."/>
            <person name="Foulon E."/>
            <person name="Grimwood J."/>
            <person name="Gundlach H."/>
            <person name="Henrissat B."/>
            <person name="Napoli C."/>
            <person name="McDonald S.M."/>
            <person name="Parker M.S."/>
            <person name="Rombauts S."/>
            <person name="Salamov A."/>
            <person name="Von Dassow P."/>
            <person name="Badger J.H."/>
            <person name="Coutinho P.M."/>
            <person name="Demir E."/>
            <person name="Dubchak I."/>
            <person name="Gentemann C."/>
            <person name="Eikrem W."/>
            <person name="Gready J.E."/>
            <person name="John U."/>
            <person name="Lanier W."/>
            <person name="Lindquist E.A."/>
            <person name="Lucas S."/>
            <person name="Mayer K.F."/>
            <person name="Moreau H."/>
            <person name="Not F."/>
            <person name="Otillar R."/>
            <person name="Panaud O."/>
            <person name="Pangilinan J."/>
            <person name="Paulsen I."/>
            <person name="Piegu B."/>
            <person name="Poliakov A."/>
            <person name="Robbens S."/>
            <person name="Schmutz J."/>
            <person name="Toulza E."/>
            <person name="Wyss T."/>
            <person name="Zelensky A."/>
            <person name="Zhou K."/>
            <person name="Armbrust E.V."/>
            <person name="Bhattacharya D."/>
            <person name="Goodenough U.W."/>
            <person name="Van de Peer Y."/>
            <person name="Grigoriev I.V."/>
        </authorList>
    </citation>
    <scope>NUCLEOTIDE SEQUENCE [LARGE SCALE GENOMIC DNA]</scope>
    <source>
        <strain evidence="4">RCC299 / NOUM17</strain>
    </source>
</reference>
<evidence type="ECO:0000313" key="3">
    <source>
        <dbReference type="EMBL" id="ACO63289.1"/>
    </source>
</evidence>
<protein>
    <submittedName>
        <fullName evidence="3">Uncharacterized protein</fullName>
    </submittedName>
</protein>
<sequence length="828" mass="88653">MATAVPPRISDGSDTSIPGAATGTLAGGGALDVEGDAVRDAIDKLQRALTPSVVLDRELDARRNDAAKVASGAAYKSPYHDAHHATIVAASALLGRALGEGGVGTGFVYGAETMVRDALLMIEGAARDALRRDEGELPRLFDIAEGMRKRRDDARAAARQLVLAFSRQNAGMGFRERQRLRDAVAQAKAQSTRETEQEKARLAKEHESMREELELMQRQLIAARDASNAQIVQLSKQVQHERNARGGDALEHQQTGEHVRAKLEMAEVKIADLANQLRNAQRERAIEKAQLEDQLSEALEVGQGARAHAVNARTVLRRQKGRALRERCFVVWKIKAAAYALLKKQTMEAAETVKAVKKGYEVQIAKTEKACLEKVESMRNKLRGRDPRDANKPALGDSTNQKKGGNKAPRADPWSFLDESTKLEREIAKREREEERRARETVAMAMAEDHISKIDEYYAKAAEAARQRNAGRDDPNPEIVMVAHNVSLASHPPPSPLSMPLTAAREPRLSKGFVHTYGGGDRGATPRSGASSARSMIEPTPPRTAGRVPAPTRVPVRRAESSSSSSSEETEDPWKPESPEPPPPPPPKLGEPAEELAFTESLYGLVPPPQVPLGRKTRDAGVAAPRTEEEVEPAPPPPQRKLEPLTAAAAGMSGIGRGAGRGGGLAPLMARSGDEPAVAASVEPARDRAEPLRAETTEIRSDPIRSELPTATTFIPPPPPRAVPTFPRSPPRSPSRPIPPFPRSTRTSEGGGSRPGTSGGRSEGSGFPSRPPTSGGSRPGTAGASRPGTAGTAGAAGVRSSVASLAASEAHTEYSEDFDDLPEDLDLP</sequence>
<evidence type="ECO:0000313" key="4">
    <source>
        <dbReference type="Proteomes" id="UP000002009"/>
    </source>
</evidence>
<dbReference type="RefSeq" id="XP_002502031.1">
    <property type="nucleotide sequence ID" value="XM_002501985.1"/>
</dbReference>
<feature type="region of interest" description="Disordered" evidence="2">
    <location>
        <begin position="378"/>
        <end position="416"/>
    </location>
</feature>
<dbReference type="AlphaFoldDB" id="C1E5P3"/>
<dbReference type="OrthoDB" id="10661990at2759"/>
<dbReference type="GeneID" id="8243697"/>
<feature type="compositionally biased region" description="Gly residues" evidence="2">
    <location>
        <begin position="653"/>
        <end position="665"/>
    </location>
</feature>
<evidence type="ECO:0000256" key="1">
    <source>
        <dbReference type="SAM" id="Coils"/>
    </source>
</evidence>